<evidence type="ECO:0000313" key="1">
    <source>
        <dbReference type="EMBL" id="RAJ83446.1"/>
    </source>
</evidence>
<reference evidence="1 2" key="1">
    <citation type="submission" date="2018-06" db="EMBL/GenBank/DDBJ databases">
        <title>Genomic Encyclopedia of Archaeal and Bacterial Type Strains, Phase II (KMG-II): from individual species to whole genera.</title>
        <authorList>
            <person name="Goeker M."/>
        </authorList>
    </citation>
    <scope>NUCLEOTIDE SEQUENCE [LARGE SCALE GENOMIC DNA]</scope>
    <source>
        <strain evidence="1 2">DSM 29821</strain>
    </source>
</reference>
<evidence type="ECO:0000313" key="2">
    <source>
        <dbReference type="Proteomes" id="UP000249819"/>
    </source>
</evidence>
<comment type="caution">
    <text evidence="1">The sequence shown here is derived from an EMBL/GenBank/DDBJ whole genome shotgun (WGS) entry which is preliminary data.</text>
</comment>
<sequence length="79" mass="8858">MHPHPDPGPDKILERGVSTVKNEYGGNDLDVATSMHIPVYARDNRNVHKVDQNGKVSNKQDKSMPIINDALKTINQLKR</sequence>
<organism evidence="1 2">
    <name type="scientific">Chitinophaga dinghuensis</name>
    <dbReference type="NCBI Taxonomy" id="1539050"/>
    <lineage>
        <taxon>Bacteria</taxon>
        <taxon>Pseudomonadati</taxon>
        <taxon>Bacteroidota</taxon>
        <taxon>Chitinophagia</taxon>
        <taxon>Chitinophagales</taxon>
        <taxon>Chitinophagaceae</taxon>
        <taxon>Chitinophaga</taxon>
    </lineage>
</organism>
<proteinExistence type="predicted"/>
<dbReference type="AlphaFoldDB" id="A0A327W4Z5"/>
<dbReference type="Proteomes" id="UP000249819">
    <property type="component" value="Unassembled WGS sequence"/>
</dbReference>
<dbReference type="EMBL" id="QLMA01000003">
    <property type="protein sequence ID" value="RAJ83446.1"/>
    <property type="molecule type" value="Genomic_DNA"/>
</dbReference>
<protein>
    <submittedName>
        <fullName evidence="1">Uncharacterized protein</fullName>
    </submittedName>
</protein>
<name>A0A327W4Z5_9BACT</name>
<keyword evidence="2" id="KW-1185">Reference proteome</keyword>
<gene>
    <name evidence="1" type="ORF">CLV59_103414</name>
</gene>
<accession>A0A327W4Z5</accession>